<dbReference type="GO" id="GO:0004026">
    <property type="term" value="F:alcohol O-acetyltransferase activity"/>
    <property type="evidence" value="ECO:0007669"/>
    <property type="project" value="UniProtKB-EC"/>
</dbReference>
<dbReference type="AlphaFoldDB" id="A0A8F2EJ79"/>
<dbReference type="PANTHER" id="PTHR28037:SF1">
    <property type="entry name" value="ALCOHOL O-ACETYLTRANSFERASE 1-RELATED"/>
    <property type="match status" value="1"/>
</dbReference>
<evidence type="ECO:0000313" key="2">
    <source>
        <dbReference type="EMBL" id="QWT44789.1"/>
    </source>
</evidence>
<name>A0A8F2EJ79_SACFI</name>
<keyword evidence="2" id="KW-0808">Transferase</keyword>
<organism evidence="2">
    <name type="scientific">Saccharomycopsis fibuligera</name>
    <name type="common">Yeast</name>
    <dbReference type="NCBI Taxonomy" id="4944"/>
    <lineage>
        <taxon>Eukaryota</taxon>
        <taxon>Fungi</taxon>
        <taxon>Dikarya</taxon>
        <taxon>Ascomycota</taxon>
        <taxon>Saccharomycotina</taxon>
        <taxon>Saccharomycetes</taxon>
        <taxon>Saccharomycopsidaceae</taxon>
        <taxon>Saccharomycopsis</taxon>
    </lineage>
</organism>
<evidence type="ECO:0000256" key="1">
    <source>
        <dbReference type="SAM" id="MobiDB-lite"/>
    </source>
</evidence>
<proteinExistence type="predicted"/>
<protein>
    <submittedName>
        <fullName evidence="2">Alcohol acetyltransferase ATF(A)2</fullName>
        <ecNumber evidence="2">2.3.1.84</ecNumber>
    </submittedName>
</protein>
<dbReference type="InterPro" id="IPR010828">
    <property type="entry name" value="Atf2/Sli1-like"/>
</dbReference>
<dbReference type="InterPro" id="IPR052058">
    <property type="entry name" value="Alcohol_O-acetyltransferase"/>
</dbReference>
<dbReference type="GO" id="GO:0008080">
    <property type="term" value="F:N-acetyltransferase activity"/>
    <property type="evidence" value="ECO:0007669"/>
    <property type="project" value="TreeGrafter"/>
</dbReference>
<reference evidence="2" key="1">
    <citation type="journal article" date="2021" name="J. Microbiol.">
        <title>Molecular characterization of the Saccharomycopsis fibuligera ATF genes, encoding alcohol acetyltransferase for volatile acetate ester formation.</title>
        <authorList>
            <person name="Moon H.Y."/>
            <person name="Kim H.J."/>
            <person name="Kim K.S."/>
            <person name="Yoo S.J."/>
            <person name="Lee D.W."/>
            <person name="Shin H.J."/>
            <person name="Seo J.A."/>
            <person name="Kang H.A."/>
        </authorList>
    </citation>
    <scope>NUCLEOTIDE SEQUENCE</scope>
</reference>
<dbReference type="PANTHER" id="PTHR28037">
    <property type="entry name" value="ALCOHOL O-ACETYLTRANSFERASE 1-RELATED"/>
    <property type="match status" value="1"/>
</dbReference>
<dbReference type="Pfam" id="PF07247">
    <property type="entry name" value="AATase"/>
    <property type="match status" value="1"/>
</dbReference>
<dbReference type="EMBL" id="MW574423">
    <property type="protein sequence ID" value="QWT44789.1"/>
    <property type="molecule type" value="Genomic_DNA"/>
</dbReference>
<feature type="region of interest" description="Disordered" evidence="1">
    <location>
        <begin position="1"/>
        <end position="40"/>
    </location>
</feature>
<sequence length="554" mass="63640">MTSETLQTSSSSFPASEASQKDSTPAQTTQTAQKQGPVKSKDDLTYKAPFLERNFYFSSKHELFNCFGVSIVVNKPISREQFYVALRKIILKYPKSITSVYDEFDREHHLRFIPKTKIIFDDNAVEFNEKFDQYPYQNKELSALLTSYRFDADPNNGKPSWKIVYFPKIKMLSWLFDHPISDGASGAAFCKELVESLNYITQKELDEAKDLFESSAANKKAVELFNLEKDISKFENPITPDSFKIAGYKPSLAEKIGTPILRFFLDKFPKLFPLVIEGEMHKQQFVDTKPIKFDNKKFFVREQDVISKDSPLCGQALTYIRIDPETTAKILQQCRNNNTKFQTTFMMVFLSTIHEIAPEAYTNKYLKIVTAANFRHIFPNYKYGHSKFLSKPDSYTKETGQFKDGFHDHAVVFYVEPFKKFNWNLVQKYHNFLHKLIRSKQWFSGYYLASEAVSAKTFFDQKIGTHDDTYFALTNLGFVDLIDHGEEASNKYQIEDLIFTASPGPMTGTHSAVLTSTKNGINICVADQDPAINSEEFRARLTENLRKLAESGNV</sequence>
<feature type="compositionally biased region" description="Low complexity" evidence="1">
    <location>
        <begin position="9"/>
        <end position="35"/>
    </location>
</feature>
<accession>A0A8F2EJ79</accession>
<keyword evidence="2" id="KW-0012">Acyltransferase</keyword>
<dbReference type="EC" id="2.3.1.84" evidence="2"/>